<keyword evidence="5" id="KW-1185">Reference proteome</keyword>
<sequence length="326" mass="34688">MTITTRLTKHFGIKHPIVLAPMTPASGGALASAVAAAGGLGLLGGGYVDRVWFEAESAKVTRSDVGAGFITWTIPEDPGLLDIALERHPRAMMLSFSDPGLYAARIKKAGVPLICQVHCLDHAFRAVDVGADVIVAQGTEAGGHGWALRSTMPFVPSVVDALAARAPDVLVLAAGGIADGRGLAASLMLGADGVLMGTRFWATQEALIPDAAKTMVLEATGDETIRTSVYDVVRRRVWPPGYTGRLMRNDFIERWQGHEKELAQVRGEELRKVEEAQNSDDFEIANVTVGESIGLIHDIPKAGDLIHRIVAEASNRLMKFAPALAA</sequence>
<name>A0A1M7UNS0_9BRAD</name>
<evidence type="ECO:0000256" key="1">
    <source>
        <dbReference type="ARBA" id="ARBA00022630"/>
    </source>
</evidence>
<evidence type="ECO:0000313" key="4">
    <source>
        <dbReference type="EMBL" id="SHN84545.1"/>
    </source>
</evidence>
<evidence type="ECO:0000313" key="5">
    <source>
        <dbReference type="Proteomes" id="UP000184096"/>
    </source>
</evidence>
<dbReference type="RefSeq" id="WP_072823352.1">
    <property type="nucleotide sequence ID" value="NZ_LT670849.1"/>
</dbReference>
<dbReference type="PANTHER" id="PTHR32332">
    <property type="entry name" value="2-NITROPROPANE DIOXYGENASE"/>
    <property type="match status" value="1"/>
</dbReference>
<reference evidence="5" key="1">
    <citation type="submission" date="2016-11" db="EMBL/GenBank/DDBJ databases">
        <authorList>
            <person name="Varghese N."/>
            <person name="Submissions S."/>
        </authorList>
    </citation>
    <scope>NUCLEOTIDE SEQUENCE [LARGE SCALE GENOMIC DNA]</scope>
    <source>
        <strain evidence="5">GAS401</strain>
    </source>
</reference>
<dbReference type="Gene3D" id="3.20.20.70">
    <property type="entry name" value="Aldolase class I"/>
    <property type="match status" value="1"/>
</dbReference>
<dbReference type="PANTHER" id="PTHR32332:SF31">
    <property type="entry name" value="2-NITROPROPANE DIOXYGENASE FAMILY, PUTATIVE (AFU_ORTHOLOGUE AFUA_2G09850)-RELATED"/>
    <property type="match status" value="1"/>
</dbReference>
<dbReference type="AlphaFoldDB" id="A0A1M7UNS0"/>
<dbReference type="InterPro" id="IPR013785">
    <property type="entry name" value="Aldolase_TIM"/>
</dbReference>
<dbReference type="EMBL" id="LT670849">
    <property type="protein sequence ID" value="SHN84545.1"/>
    <property type="molecule type" value="Genomic_DNA"/>
</dbReference>
<protein>
    <submittedName>
        <fullName evidence="4">Nitronate monooxygenase</fullName>
    </submittedName>
</protein>
<keyword evidence="4" id="KW-0503">Monooxygenase</keyword>
<accession>A0A1M7UNS0</accession>
<dbReference type="CDD" id="cd04730">
    <property type="entry name" value="NPD_like"/>
    <property type="match status" value="1"/>
</dbReference>
<keyword evidence="3" id="KW-0560">Oxidoreductase</keyword>
<organism evidence="4 5">
    <name type="scientific">Bradyrhizobium erythrophlei</name>
    <dbReference type="NCBI Taxonomy" id="1437360"/>
    <lineage>
        <taxon>Bacteria</taxon>
        <taxon>Pseudomonadati</taxon>
        <taxon>Pseudomonadota</taxon>
        <taxon>Alphaproteobacteria</taxon>
        <taxon>Hyphomicrobiales</taxon>
        <taxon>Nitrobacteraceae</taxon>
        <taxon>Bradyrhizobium</taxon>
    </lineage>
</organism>
<evidence type="ECO:0000256" key="2">
    <source>
        <dbReference type="ARBA" id="ARBA00022643"/>
    </source>
</evidence>
<dbReference type="SUPFAM" id="SSF51412">
    <property type="entry name" value="Inosine monophosphate dehydrogenase (IMPDH)"/>
    <property type="match status" value="1"/>
</dbReference>
<gene>
    <name evidence="4" type="ORF">SAMN05444170_5933</name>
</gene>
<dbReference type="OrthoDB" id="9778912at2"/>
<proteinExistence type="predicted"/>
<dbReference type="InterPro" id="IPR004136">
    <property type="entry name" value="NMO"/>
</dbReference>
<dbReference type="Pfam" id="PF03060">
    <property type="entry name" value="NMO"/>
    <property type="match status" value="2"/>
</dbReference>
<dbReference type="Proteomes" id="UP000184096">
    <property type="component" value="Chromosome I"/>
</dbReference>
<evidence type="ECO:0000256" key="3">
    <source>
        <dbReference type="ARBA" id="ARBA00023002"/>
    </source>
</evidence>
<dbReference type="GO" id="GO:0018580">
    <property type="term" value="F:nitronate monooxygenase activity"/>
    <property type="evidence" value="ECO:0007669"/>
    <property type="project" value="InterPro"/>
</dbReference>
<keyword evidence="1" id="KW-0285">Flavoprotein</keyword>
<keyword evidence="2" id="KW-0288">FMN</keyword>